<accession>A0ABR3KPP6</accession>
<protein>
    <submittedName>
        <fullName evidence="1">Large ribosomal subunit protein uL1B</fullName>
    </submittedName>
</protein>
<comment type="caution">
    <text evidence="1">The sequence shown here is derived from an EMBL/GenBank/DDBJ whole genome shotgun (WGS) entry which is preliminary data.</text>
</comment>
<reference evidence="1 2" key="1">
    <citation type="submission" date="2024-07" db="EMBL/GenBank/DDBJ databases">
        <title>Enhanced genomic and transcriptomic resources for Trichinella pseudospiralis and T. spiralis underpin the discovery of pronounced molecular differences between stages and species.</title>
        <authorList>
            <person name="Pasi K.K."/>
            <person name="La Rosa G."/>
            <person name="Gomez-Morales M.A."/>
            <person name="Tosini F."/>
            <person name="Sumanam S."/>
            <person name="Young N.D."/>
            <person name="Chang B.C."/>
            <person name="Robin G.B."/>
        </authorList>
    </citation>
    <scope>NUCLEOTIDE SEQUENCE [LARGE SCALE GENOMIC DNA]</scope>
    <source>
        <strain evidence="1">ISS534</strain>
    </source>
</reference>
<dbReference type="EMBL" id="JBEUSY010000195">
    <property type="protein sequence ID" value="KAL1242630.1"/>
    <property type="molecule type" value="Genomic_DNA"/>
</dbReference>
<name>A0ABR3KPP6_TRISP</name>
<sequence length="73" mass="8291">MRVGDENWLIESVKCLAVGIVGLENWLDDDEKSRRGGVELANCPRSSVYVMLFLMENEDRIRSRGIPLPLLTN</sequence>
<proteinExistence type="predicted"/>
<evidence type="ECO:0000313" key="2">
    <source>
        <dbReference type="Proteomes" id="UP001558632"/>
    </source>
</evidence>
<keyword evidence="2" id="KW-1185">Reference proteome</keyword>
<organism evidence="1 2">
    <name type="scientific">Trichinella spiralis</name>
    <name type="common">Trichina worm</name>
    <dbReference type="NCBI Taxonomy" id="6334"/>
    <lineage>
        <taxon>Eukaryota</taxon>
        <taxon>Metazoa</taxon>
        <taxon>Ecdysozoa</taxon>
        <taxon>Nematoda</taxon>
        <taxon>Enoplea</taxon>
        <taxon>Dorylaimia</taxon>
        <taxon>Trichinellida</taxon>
        <taxon>Trichinellidae</taxon>
        <taxon>Trichinella</taxon>
    </lineage>
</organism>
<dbReference type="Proteomes" id="UP001558632">
    <property type="component" value="Unassembled WGS sequence"/>
</dbReference>
<evidence type="ECO:0000313" key="1">
    <source>
        <dbReference type="EMBL" id="KAL1242630.1"/>
    </source>
</evidence>
<gene>
    <name evidence="1" type="ORF">TSPI_10005</name>
</gene>